<dbReference type="AlphaFoldDB" id="A0A182SPM0"/>
<evidence type="ECO:0000256" key="3">
    <source>
        <dbReference type="SAM" id="SignalP"/>
    </source>
</evidence>
<feature type="signal peptide" evidence="3">
    <location>
        <begin position="1"/>
        <end position="23"/>
    </location>
</feature>
<dbReference type="PRINTS" id="PR00722">
    <property type="entry name" value="CHYMOTRYPSIN"/>
</dbReference>
<feature type="chain" id="PRO_5008135994" description="Peptidase S1 domain-containing protein" evidence="3">
    <location>
        <begin position="24"/>
        <end position="626"/>
    </location>
</feature>
<dbReference type="FunFam" id="2.40.10.10:FF:000068">
    <property type="entry name" value="transmembrane protease serine 2"/>
    <property type="match status" value="1"/>
</dbReference>
<keyword evidence="1" id="KW-1015">Disulfide bond</keyword>
<dbReference type="InterPro" id="IPR001314">
    <property type="entry name" value="Peptidase_S1A"/>
</dbReference>
<dbReference type="SUPFAM" id="SSF50494">
    <property type="entry name" value="Trypsin-like serine proteases"/>
    <property type="match status" value="2"/>
</dbReference>
<comment type="similarity">
    <text evidence="2">Belongs to the peptidase S1 family. CLIP subfamily.</text>
</comment>
<evidence type="ECO:0000256" key="1">
    <source>
        <dbReference type="ARBA" id="ARBA00023157"/>
    </source>
</evidence>
<feature type="domain" description="Peptidase S1" evidence="4">
    <location>
        <begin position="317"/>
        <end position="522"/>
    </location>
</feature>
<evidence type="ECO:0000259" key="4">
    <source>
        <dbReference type="PROSITE" id="PS50240"/>
    </source>
</evidence>
<proteinExistence type="inferred from homology"/>
<dbReference type="InterPro" id="IPR051333">
    <property type="entry name" value="CLIP_Serine_Protease"/>
</dbReference>
<dbReference type="PANTHER" id="PTHR24260">
    <property type="match status" value="1"/>
</dbReference>
<evidence type="ECO:0000256" key="2">
    <source>
        <dbReference type="ARBA" id="ARBA00024195"/>
    </source>
</evidence>
<reference evidence="6" key="1">
    <citation type="submission" date="2013-09" db="EMBL/GenBank/DDBJ databases">
        <title>The Genome Sequence of Anopheles maculatus species B.</title>
        <authorList>
            <consortium name="The Broad Institute Genomics Platform"/>
            <person name="Neafsey D.E."/>
            <person name="Besansky N."/>
            <person name="Howell P."/>
            <person name="Walton C."/>
            <person name="Young S.K."/>
            <person name="Zeng Q."/>
            <person name="Gargeya S."/>
            <person name="Fitzgerald M."/>
            <person name="Haas B."/>
            <person name="Abouelleil A."/>
            <person name="Allen A.W."/>
            <person name="Alvarado L."/>
            <person name="Arachchi H.M."/>
            <person name="Berlin A.M."/>
            <person name="Chapman S.B."/>
            <person name="Gainer-Dewar J."/>
            <person name="Goldberg J."/>
            <person name="Griggs A."/>
            <person name="Gujja S."/>
            <person name="Hansen M."/>
            <person name="Howarth C."/>
            <person name="Imamovic A."/>
            <person name="Ireland A."/>
            <person name="Larimer J."/>
            <person name="McCowan C."/>
            <person name="Murphy C."/>
            <person name="Pearson M."/>
            <person name="Poon T.W."/>
            <person name="Priest M."/>
            <person name="Roberts A."/>
            <person name="Saif S."/>
            <person name="Shea T."/>
            <person name="Sisk P."/>
            <person name="Sykes S."/>
            <person name="Wortman J."/>
            <person name="Nusbaum C."/>
            <person name="Birren B."/>
        </authorList>
    </citation>
    <scope>NUCLEOTIDE SEQUENCE [LARGE SCALE GENOMIC DNA]</scope>
    <source>
        <strain evidence="6">maculatus3</strain>
    </source>
</reference>
<dbReference type="VEuPathDB" id="VectorBase:AMAM010898"/>
<dbReference type="InterPro" id="IPR001254">
    <property type="entry name" value="Trypsin_dom"/>
</dbReference>
<dbReference type="GO" id="GO:0004252">
    <property type="term" value="F:serine-type endopeptidase activity"/>
    <property type="evidence" value="ECO:0007669"/>
    <property type="project" value="InterPro"/>
</dbReference>
<dbReference type="Pfam" id="PF00089">
    <property type="entry name" value="Trypsin"/>
    <property type="match status" value="2"/>
</dbReference>
<dbReference type="InterPro" id="IPR009003">
    <property type="entry name" value="Peptidase_S1_PA"/>
</dbReference>
<dbReference type="EnsemblMetazoa" id="AMAM010898-RA">
    <property type="protein sequence ID" value="AMAM010898-PA"/>
    <property type="gene ID" value="AMAM010898"/>
</dbReference>
<dbReference type="CDD" id="cd00190">
    <property type="entry name" value="Tryp_SPc"/>
    <property type="match status" value="1"/>
</dbReference>
<evidence type="ECO:0000313" key="6">
    <source>
        <dbReference type="Proteomes" id="UP000075901"/>
    </source>
</evidence>
<name>A0A182SPM0_9DIPT</name>
<dbReference type="PANTHER" id="PTHR24260:SF136">
    <property type="entry name" value="GH08193P-RELATED"/>
    <property type="match status" value="1"/>
</dbReference>
<reference evidence="5" key="2">
    <citation type="submission" date="2020-05" db="UniProtKB">
        <authorList>
            <consortium name="EnsemblMetazoa"/>
        </authorList>
    </citation>
    <scope>IDENTIFICATION</scope>
    <source>
        <strain evidence="5">maculatus3</strain>
    </source>
</reference>
<dbReference type="PROSITE" id="PS50240">
    <property type="entry name" value="TRYPSIN_DOM"/>
    <property type="match status" value="2"/>
</dbReference>
<evidence type="ECO:0000313" key="5">
    <source>
        <dbReference type="EnsemblMetazoa" id="AMAM010898-PA"/>
    </source>
</evidence>
<dbReference type="SMART" id="SM00020">
    <property type="entry name" value="Tryp_SPc"/>
    <property type="match status" value="1"/>
</dbReference>
<protein>
    <recommendedName>
        <fullName evidence="4">Peptidase S1 domain-containing protein</fullName>
    </recommendedName>
</protein>
<keyword evidence="6" id="KW-1185">Reference proteome</keyword>
<organism evidence="5 6">
    <name type="scientific">Anopheles maculatus</name>
    <dbReference type="NCBI Taxonomy" id="74869"/>
    <lineage>
        <taxon>Eukaryota</taxon>
        <taxon>Metazoa</taxon>
        <taxon>Ecdysozoa</taxon>
        <taxon>Arthropoda</taxon>
        <taxon>Hexapoda</taxon>
        <taxon>Insecta</taxon>
        <taxon>Pterygota</taxon>
        <taxon>Neoptera</taxon>
        <taxon>Endopterygota</taxon>
        <taxon>Diptera</taxon>
        <taxon>Nematocera</taxon>
        <taxon>Culicoidea</taxon>
        <taxon>Culicidae</taxon>
        <taxon>Anophelinae</taxon>
        <taxon>Anopheles</taxon>
        <taxon>Anopheles maculatus group</taxon>
    </lineage>
</organism>
<feature type="domain" description="Peptidase S1" evidence="4">
    <location>
        <begin position="41"/>
        <end position="282"/>
    </location>
</feature>
<dbReference type="Proteomes" id="UP000075901">
    <property type="component" value="Unassembled WGS sequence"/>
</dbReference>
<dbReference type="GO" id="GO:0006508">
    <property type="term" value="P:proteolysis"/>
    <property type="evidence" value="ECO:0007669"/>
    <property type="project" value="InterPro"/>
</dbReference>
<keyword evidence="3" id="KW-0732">Signal</keyword>
<sequence length="626" mass="69589">MCSPFRITVFLGFVLCVISLTSAQDYRVICGKRKVKSVYLIQNGLNAKPGHWPWHAAIYYKNDSDGVDYKCGGSIIDENTILTAASCVFKTDAINETDISIYVGRMHLTEDTEYTQKYDAKEIILHPNYSGSTNDNDIALIKLTANITMTKFVQPVCLWTMDANPYSIVGMHGTIVGFGSENHLKQTNLGVVDTLACINSDREVFGKLRMSEMLCVGGQEGTGACNGDSGGGLFFEVEGKWFVRGIVSYIPGQAENEICTTSKHAAFTDVTKYVDWIKGFINPEILPVSSDAIDVDYVEKLELFDLSTCGVASNSIASGGAQWTLPWVGFVGIYRSLDDTIDKRCVVTLLNEWYAVGPAHCFENDGLDINNTADNIALIELLNPADTSQPNVRPICIPIVPKLRTNTTTDLTIASQTSLPKSFISKPVNYIDAEVCTNKYAEQGFPLFLASKRLCTQIPSRAAQDCIQLKTGAPLQQLRRINGRRQYFLRGFDIFGRSCSTSLPSVYSNVNTFLDWILYNMKPNVVEKTEDTPNSEDAAIEDSWNQLHQEPDQKKLSLFKLDTCGVTTTNVDTVDDRIYYPWMGLLVTHKNTMEPLTYIESTVVLISDRYALAPAHIVSNTMSWWV</sequence>
<dbReference type="InterPro" id="IPR043504">
    <property type="entry name" value="Peptidase_S1_PA_chymotrypsin"/>
</dbReference>
<dbReference type="Gene3D" id="2.40.10.10">
    <property type="entry name" value="Trypsin-like serine proteases"/>
    <property type="match status" value="2"/>
</dbReference>
<accession>A0A182SPM0</accession>